<protein>
    <submittedName>
        <fullName evidence="1">DUF2508 family protein</fullName>
    </submittedName>
</protein>
<gene>
    <name evidence="1" type="ORF">D7V94_08215</name>
</gene>
<name>A0A3A9AKL0_9FIRM</name>
<organism evidence="1 2">
    <name type="scientific">Parablautia intestinalis</name>
    <dbReference type="NCBI Taxonomy" id="2320100"/>
    <lineage>
        <taxon>Bacteria</taxon>
        <taxon>Bacillati</taxon>
        <taxon>Bacillota</taxon>
        <taxon>Clostridia</taxon>
        <taxon>Lachnospirales</taxon>
        <taxon>Lachnospiraceae</taxon>
        <taxon>Parablautia</taxon>
    </lineage>
</organism>
<dbReference type="AlphaFoldDB" id="A0A3A9AKL0"/>
<accession>A0A3A9AKL0</accession>
<sequence>MKMYFSRISQENHTLSEKEIERNALLSDLKKTIKALETAYAGFDSVTEPDLIDCYIYEVNSVLKRYRFLMKQAAALSLLPEENSHPASLSTETPVTSLIG</sequence>
<dbReference type="OrthoDB" id="1809893at2"/>
<proteinExistence type="predicted"/>
<evidence type="ECO:0000313" key="2">
    <source>
        <dbReference type="Proteomes" id="UP000280696"/>
    </source>
</evidence>
<dbReference type="Pfam" id="PF10704">
    <property type="entry name" value="DUF2508"/>
    <property type="match status" value="1"/>
</dbReference>
<dbReference type="Proteomes" id="UP000280696">
    <property type="component" value="Unassembled WGS sequence"/>
</dbReference>
<comment type="caution">
    <text evidence="1">The sequence shown here is derived from an EMBL/GenBank/DDBJ whole genome shotgun (WGS) entry which is preliminary data.</text>
</comment>
<dbReference type="EMBL" id="RAYQ01000006">
    <property type="protein sequence ID" value="RKI92130.1"/>
    <property type="molecule type" value="Genomic_DNA"/>
</dbReference>
<reference evidence="1 2" key="1">
    <citation type="submission" date="2018-09" db="EMBL/GenBank/DDBJ databases">
        <title>Murine metabolic-syndrome-specific gut microbial biobank.</title>
        <authorList>
            <person name="Liu C."/>
        </authorList>
    </citation>
    <scope>NUCLEOTIDE SEQUENCE [LARGE SCALE GENOMIC DNA]</scope>
    <source>
        <strain evidence="1 2">0.1xD8-82</strain>
    </source>
</reference>
<dbReference type="InterPro" id="IPR019644">
    <property type="entry name" value="DUF2508"/>
</dbReference>
<keyword evidence="2" id="KW-1185">Reference proteome</keyword>
<evidence type="ECO:0000313" key="1">
    <source>
        <dbReference type="EMBL" id="RKI92130.1"/>
    </source>
</evidence>